<dbReference type="InterPro" id="IPR016983">
    <property type="entry name" value="UCP031804"/>
</dbReference>
<dbReference type="KEGG" id="fes:HER31_12660"/>
<keyword evidence="4" id="KW-0472">Membrane</keyword>
<name>A0A6H1UF13_9GAMM</name>
<accession>A0A6H1UF13</accession>
<sequence>MSDNFEAPSADSFWDKIKTNVRAMGRQVAVQGISCYLAMTDSKTSTASKAILGGALAYLVMPLDAIPDFMLGLGYTDDAAVMLAALKASDDVIKPEHDEEAERIYNEL</sequence>
<dbReference type="InterPro" id="IPR010652">
    <property type="entry name" value="DUF1232"/>
</dbReference>
<comment type="subcellular location">
    <subcellularLocation>
        <location evidence="1">Endomembrane system</location>
        <topology evidence="1">Multi-pass membrane protein</topology>
    </subcellularLocation>
</comment>
<proteinExistence type="predicted"/>
<evidence type="ECO:0000259" key="5">
    <source>
        <dbReference type="Pfam" id="PF06803"/>
    </source>
</evidence>
<dbReference type="Pfam" id="PF06803">
    <property type="entry name" value="DUF1232"/>
    <property type="match status" value="1"/>
</dbReference>
<dbReference type="RefSeq" id="WP_168660930.1">
    <property type="nucleotide sequence ID" value="NZ_CP051180.1"/>
</dbReference>
<keyword evidence="2" id="KW-0812">Transmembrane</keyword>
<evidence type="ECO:0000313" key="6">
    <source>
        <dbReference type="EMBL" id="QIZ77671.1"/>
    </source>
</evidence>
<feature type="domain" description="DUF1232" evidence="5">
    <location>
        <begin position="49"/>
        <end position="83"/>
    </location>
</feature>
<protein>
    <submittedName>
        <fullName evidence="6">DUF1232 domain-containing protein</fullName>
    </submittedName>
</protein>
<dbReference type="GO" id="GO:0012505">
    <property type="term" value="C:endomembrane system"/>
    <property type="evidence" value="ECO:0007669"/>
    <property type="project" value="UniProtKB-SubCell"/>
</dbReference>
<evidence type="ECO:0000256" key="3">
    <source>
        <dbReference type="ARBA" id="ARBA00022989"/>
    </source>
</evidence>
<gene>
    <name evidence="6" type="ORF">HER31_12660</name>
</gene>
<evidence type="ECO:0000256" key="1">
    <source>
        <dbReference type="ARBA" id="ARBA00004127"/>
    </source>
</evidence>
<dbReference type="PIRSF" id="PIRSF031804">
    <property type="entry name" value="UCP031804"/>
    <property type="match status" value="1"/>
</dbReference>
<keyword evidence="7" id="KW-1185">Reference proteome</keyword>
<reference evidence="6 7" key="1">
    <citation type="submission" date="2020-04" db="EMBL/GenBank/DDBJ databases">
        <title>Ferrimonas sp. S7 isolated from sea water.</title>
        <authorList>
            <person name="Bae S.S."/>
            <person name="Baek K."/>
        </authorList>
    </citation>
    <scope>NUCLEOTIDE SEQUENCE [LARGE SCALE GENOMIC DNA]</scope>
    <source>
        <strain evidence="6 7">S7</strain>
    </source>
</reference>
<evidence type="ECO:0000313" key="7">
    <source>
        <dbReference type="Proteomes" id="UP000501602"/>
    </source>
</evidence>
<keyword evidence="3" id="KW-1133">Transmembrane helix</keyword>
<dbReference type="AlphaFoldDB" id="A0A6H1UF13"/>
<dbReference type="EMBL" id="CP051180">
    <property type="protein sequence ID" value="QIZ77671.1"/>
    <property type="molecule type" value="Genomic_DNA"/>
</dbReference>
<evidence type="ECO:0000256" key="4">
    <source>
        <dbReference type="ARBA" id="ARBA00023136"/>
    </source>
</evidence>
<dbReference type="Proteomes" id="UP000501602">
    <property type="component" value="Chromosome"/>
</dbReference>
<evidence type="ECO:0000256" key="2">
    <source>
        <dbReference type="ARBA" id="ARBA00022692"/>
    </source>
</evidence>
<organism evidence="6 7">
    <name type="scientific">Ferrimonas lipolytica</name>
    <dbReference type="NCBI Taxonomy" id="2724191"/>
    <lineage>
        <taxon>Bacteria</taxon>
        <taxon>Pseudomonadati</taxon>
        <taxon>Pseudomonadota</taxon>
        <taxon>Gammaproteobacteria</taxon>
        <taxon>Alteromonadales</taxon>
        <taxon>Ferrimonadaceae</taxon>
        <taxon>Ferrimonas</taxon>
    </lineage>
</organism>